<gene>
    <name evidence="10" type="ORF">ACFSYH_04395</name>
</gene>
<dbReference type="PANTHER" id="PTHR43133">
    <property type="entry name" value="RNA POLYMERASE ECF-TYPE SIGMA FACTO"/>
    <property type="match status" value="1"/>
</dbReference>
<proteinExistence type="inferred from homology"/>
<evidence type="ECO:0000256" key="3">
    <source>
        <dbReference type="ARBA" id="ARBA00023082"/>
    </source>
</evidence>
<dbReference type="InterPro" id="IPR014284">
    <property type="entry name" value="RNA_pol_sigma-70_dom"/>
</dbReference>
<dbReference type="SUPFAM" id="SSF88659">
    <property type="entry name" value="Sigma3 and sigma4 domains of RNA polymerase sigma factors"/>
    <property type="match status" value="1"/>
</dbReference>
<dbReference type="NCBIfam" id="TIGR02947">
    <property type="entry name" value="SigH_actino"/>
    <property type="match status" value="1"/>
</dbReference>
<dbReference type="InterPro" id="IPR013249">
    <property type="entry name" value="RNA_pol_sigma70_r4_t2"/>
</dbReference>
<dbReference type="Gene3D" id="1.10.1740.10">
    <property type="match status" value="1"/>
</dbReference>
<keyword evidence="3 6" id="KW-0731">Sigma factor</keyword>
<keyword evidence="2 6" id="KW-0805">Transcription regulation</keyword>
<dbReference type="Pfam" id="PF08281">
    <property type="entry name" value="Sigma70_r4_2"/>
    <property type="match status" value="1"/>
</dbReference>
<sequence length="292" mass="32197">MTANVMDRGTGAIQLVNPATLDIGSTVMTTHESNPTPHPESDVITSENAEAIADQILADDIGEDTDRAPESESAEQRAARFERDALGYLDQMYAAALRMTRNPSDAEDLLQETFAKAFAAFHQYRPDTNLKAWLYRILTNTYINSYRKKQREPKQSNSEEIEDWQIARAASHTSTGLKSAEAEALERLPDSDIKRALQELPEDRRIAVYLADVEGFPYKEIAEIMGSPIGTVMSRLHRGRAQLRELLRDYAAGMGFGTGETSSARTARKSSAKSARSVVDAVDAPTSPEQAS</sequence>
<reference evidence="11" key="1">
    <citation type="journal article" date="2019" name="Int. J. Syst. Evol. Microbiol.">
        <title>The Global Catalogue of Microorganisms (GCM) 10K type strain sequencing project: providing services to taxonomists for standard genome sequencing and annotation.</title>
        <authorList>
            <consortium name="The Broad Institute Genomics Platform"/>
            <consortium name="The Broad Institute Genome Sequencing Center for Infectious Disease"/>
            <person name="Wu L."/>
            <person name="Ma J."/>
        </authorList>
    </citation>
    <scope>NUCLEOTIDE SEQUENCE [LARGE SCALE GENOMIC DNA]</scope>
    <source>
        <strain evidence="11">KCTC 33576</strain>
    </source>
</reference>
<comment type="similarity">
    <text evidence="1 6">Belongs to the sigma-70 factor family. ECF subfamily.</text>
</comment>
<dbReference type="InterPro" id="IPR039425">
    <property type="entry name" value="RNA_pol_sigma-70-like"/>
</dbReference>
<dbReference type="EMBL" id="JBHUOP010000002">
    <property type="protein sequence ID" value="MFD2839807.1"/>
    <property type="molecule type" value="Genomic_DNA"/>
</dbReference>
<evidence type="ECO:0000256" key="6">
    <source>
        <dbReference type="RuleBase" id="RU000716"/>
    </source>
</evidence>
<keyword evidence="4 6" id="KW-0238">DNA-binding</keyword>
<evidence type="ECO:0000313" key="10">
    <source>
        <dbReference type="EMBL" id="MFD2839807.1"/>
    </source>
</evidence>
<dbReference type="SUPFAM" id="SSF88946">
    <property type="entry name" value="Sigma2 domain of RNA polymerase sigma factors"/>
    <property type="match status" value="1"/>
</dbReference>
<keyword evidence="5 6" id="KW-0804">Transcription</keyword>
<feature type="domain" description="RNA polymerase sigma factor 70 region 4 type 2" evidence="9">
    <location>
        <begin position="193"/>
        <end position="243"/>
    </location>
</feature>
<comment type="caution">
    <text evidence="10">The sequence shown here is derived from an EMBL/GenBank/DDBJ whole genome shotgun (WGS) entry which is preliminary data.</text>
</comment>
<evidence type="ECO:0000256" key="2">
    <source>
        <dbReference type="ARBA" id="ARBA00023015"/>
    </source>
</evidence>
<dbReference type="InterPro" id="IPR000838">
    <property type="entry name" value="RNA_pol_sigma70_ECF_CS"/>
</dbReference>
<evidence type="ECO:0000259" key="8">
    <source>
        <dbReference type="Pfam" id="PF04542"/>
    </source>
</evidence>
<dbReference type="InterPro" id="IPR013324">
    <property type="entry name" value="RNA_pol_sigma_r3/r4-like"/>
</dbReference>
<evidence type="ECO:0000256" key="1">
    <source>
        <dbReference type="ARBA" id="ARBA00010641"/>
    </source>
</evidence>
<protein>
    <recommendedName>
        <fullName evidence="6">RNA polymerase sigma factor</fullName>
    </recommendedName>
</protein>
<keyword evidence="11" id="KW-1185">Reference proteome</keyword>
<dbReference type="InterPro" id="IPR007627">
    <property type="entry name" value="RNA_pol_sigma70_r2"/>
</dbReference>
<evidence type="ECO:0000256" key="5">
    <source>
        <dbReference type="ARBA" id="ARBA00023163"/>
    </source>
</evidence>
<feature type="domain" description="RNA polymerase sigma-70 region 2" evidence="8">
    <location>
        <begin position="88"/>
        <end position="151"/>
    </location>
</feature>
<evidence type="ECO:0000259" key="9">
    <source>
        <dbReference type="Pfam" id="PF08281"/>
    </source>
</evidence>
<dbReference type="InterPro" id="IPR036388">
    <property type="entry name" value="WH-like_DNA-bd_sf"/>
</dbReference>
<dbReference type="Gene3D" id="1.10.10.10">
    <property type="entry name" value="Winged helix-like DNA-binding domain superfamily/Winged helix DNA-binding domain"/>
    <property type="match status" value="1"/>
</dbReference>
<dbReference type="InterPro" id="IPR014293">
    <property type="entry name" value="RNA_pol_sigma70_actinobac"/>
</dbReference>
<organism evidence="10 11">
    <name type="scientific">Populibacterium corticicola</name>
    <dbReference type="NCBI Taxonomy" id="1812826"/>
    <lineage>
        <taxon>Bacteria</taxon>
        <taxon>Bacillati</taxon>
        <taxon>Actinomycetota</taxon>
        <taxon>Actinomycetes</taxon>
        <taxon>Micrococcales</taxon>
        <taxon>Jonesiaceae</taxon>
        <taxon>Populibacterium</taxon>
    </lineage>
</organism>
<accession>A0ABW5XD85</accession>
<feature type="region of interest" description="Disordered" evidence="7">
    <location>
        <begin position="255"/>
        <end position="292"/>
    </location>
</feature>
<name>A0ABW5XD85_9MICO</name>
<evidence type="ECO:0000256" key="7">
    <source>
        <dbReference type="SAM" id="MobiDB-lite"/>
    </source>
</evidence>
<dbReference type="CDD" id="cd06171">
    <property type="entry name" value="Sigma70_r4"/>
    <property type="match status" value="1"/>
</dbReference>
<evidence type="ECO:0000313" key="11">
    <source>
        <dbReference type="Proteomes" id="UP001597391"/>
    </source>
</evidence>
<dbReference type="Proteomes" id="UP001597391">
    <property type="component" value="Unassembled WGS sequence"/>
</dbReference>
<feature type="compositionally biased region" description="Low complexity" evidence="7">
    <location>
        <begin position="272"/>
        <end position="284"/>
    </location>
</feature>
<evidence type="ECO:0000256" key="4">
    <source>
        <dbReference type="ARBA" id="ARBA00023125"/>
    </source>
</evidence>
<dbReference type="NCBIfam" id="TIGR02937">
    <property type="entry name" value="sigma70-ECF"/>
    <property type="match status" value="1"/>
</dbReference>
<dbReference type="PANTHER" id="PTHR43133:SF59">
    <property type="entry name" value="ECF RNA POLYMERASE SIGMA FACTOR SIGR"/>
    <property type="match status" value="1"/>
</dbReference>
<dbReference type="InterPro" id="IPR013325">
    <property type="entry name" value="RNA_pol_sigma_r2"/>
</dbReference>
<dbReference type="PROSITE" id="PS01063">
    <property type="entry name" value="SIGMA70_ECF"/>
    <property type="match status" value="1"/>
</dbReference>
<dbReference type="Pfam" id="PF04542">
    <property type="entry name" value="Sigma70_r2"/>
    <property type="match status" value="1"/>
</dbReference>